<sequence>MTDSLSLGRIAGIRVGLNWSLVVVIALIAWTLATGSFPSAAPGQGAGAYWAAGLLAAVVFLASLLAHELAHSVVAQRLGVRVEGITLWLFGGVSRLSGDANTARSETFITVVGPLTSLVLGAVFLVAAAALSAAGAPRLAVATVNWVGTINLTLGIFNLIPAFPLDGGRILRALLWARSGDRIRATAIAARVGMVFAFLLIALGVIDFLLSGNVIGGIWLVFLGWFLLGAARSEESSGLIRQALDHVTVADVMTPSPIQAPDYITVDDLMNRFVLAHRHTTFPTQDFGGNLTGLVTLAAVKRLPAERRAGTRVRDIFCPLAEVPTAAPEDSLLTLLGRMRGCSEGRALVLRDGSLVGVVSPSDVSRAVQRSSAGRAQPAGTPG</sequence>
<keyword evidence="3 14" id="KW-1003">Cell membrane</keyword>
<keyword evidence="12 17" id="KW-0129">CBS domain</keyword>
<feature type="transmembrane region" description="Helical" evidence="14">
    <location>
        <begin position="212"/>
        <end position="231"/>
    </location>
</feature>
<evidence type="ECO:0000256" key="17">
    <source>
        <dbReference type="PROSITE-ProRule" id="PRU00703"/>
    </source>
</evidence>
<evidence type="ECO:0000256" key="7">
    <source>
        <dbReference type="ARBA" id="ARBA00022737"/>
    </source>
</evidence>
<keyword evidence="11 14" id="KW-0482">Metalloprotease</keyword>
<keyword evidence="6 14" id="KW-0479">Metal-binding</keyword>
<keyword evidence="13 14" id="KW-0472">Membrane</keyword>
<dbReference type="Pfam" id="PF02163">
    <property type="entry name" value="Peptidase_M50"/>
    <property type="match status" value="2"/>
</dbReference>
<comment type="caution">
    <text evidence="19">The sequence shown here is derived from an EMBL/GenBank/DDBJ whole genome shotgun (WGS) entry which is preliminary data.</text>
</comment>
<evidence type="ECO:0000313" key="20">
    <source>
        <dbReference type="Proteomes" id="UP000612893"/>
    </source>
</evidence>
<feature type="active site" evidence="15">
    <location>
        <position position="68"/>
    </location>
</feature>
<evidence type="ECO:0000256" key="6">
    <source>
        <dbReference type="ARBA" id="ARBA00022723"/>
    </source>
</evidence>
<evidence type="ECO:0000256" key="15">
    <source>
        <dbReference type="PIRSR" id="PIRSR006404-1"/>
    </source>
</evidence>
<evidence type="ECO:0000313" key="19">
    <source>
        <dbReference type="EMBL" id="MBJ7598559.1"/>
    </source>
</evidence>
<evidence type="ECO:0000256" key="11">
    <source>
        <dbReference type="ARBA" id="ARBA00023049"/>
    </source>
</evidence>
<feature type="transmembrane region" description="Helical" evidence="14">
    <location>
        <begin position="185"/>
        <end position="206"/>
    </location>
</feature>
<proteinExistence type="inferred from homology"/>
<keyword evidence="5 14" id="KW-0812">Transmembrane</keyword>
<evidence type="ECO:0000256" key="12">
    <source>
        <dbReference type="ARBA" id="ARBA00023122"/>
    </source>
</evidence>
<dbReference type="InterPro" id="IPR008915">
    <property type="entry name" value="Peptidase_M50"/>
</dbReference>
<keyword evidence="4 14" id="KW-0645">Protease</keyword>
<evidence type="ECO:0000256" key="9">
    <source>
        <dbReference type="ARBA" id="ARBA00022833"/>
    </source>
</evidence>
<evidence type="ECO:0000259" key="18">
    <source>
        <dbReference type="PROSITE" id="PS51371"/>
    </source>
</evidence>
<comment type="similarity">
    <text evidence="2 14">Belongs to the peptidase M50B family.</text>
</comment>
<dbReference type="SUPFAM" id="SSF54631">
    <property type="entry name" value="CBS-domain pair"/>
    <property type="match status" value="1"/>
</dbReference>
<dbReference type="GO" id="GO:0005886">
    <property type="term" value="C:plasma membrane"/>
    <property type="evidence" value="ECO:0007669"/>
    <property type="project" value="UniProtKB-SubCell"/>
</dbReference>
<keyword evidence="7" id="KW-0677">Repeat</keyword>
<accession>A0A934K486</accession>
<dbReference type="EMBL" id="JAEKNR010000118">
    <property type="protein sequence ID" value="MBJ7598559.1"/>
    <property type="molecule type" value="Genomic_DNA"/>
</dbReference>
<feature type="transmembrane region" description="Helical" evidence="14">
    <location>
        <begin position="146"/>
        <end position="165"/>
    </location>
</feature>
<feature type="transmembrane region" description="Helical" evidence="14">
    <location>
        <begin position="16"/>
        <end position="35"/>
    </location>
</feature>
<dbReference type="PANTHER" id="PTHR39188:SF3">
    <property type="entry name" value="STAGE IV SPORULATION PROTEIN FB"/>
    <property type="match status" value="1"/>
</dbReference>
<protein>
    <recommendedName>
        <fullName evidence="14">Zinc metalloprotease</fullName>
    </recommendedName>
</protein>
<dbReference type="InterPro" id="IPR000644">
    <property type="entry name" value="CBS_dom"/>
</dbReference>
<dbReference type="InterPro" id="IPR046342">
    <property type="entry name" value="CBS_dom_sf"/>
</dbReference>
<name>A0A934K486_9BACT</name>
<keyword evidence="8 14" id="KW-0378">Hydrolase</keyword>
<evidence type="ECO:0000256" key="4">
    <source>
        <dbReference type="ARBA" id="ARBA00022670"/>
    </source>
</evidence>
<evidence type="ECO:0000256" key="14">
    <source>
        <dbReference type="PIRNR" id="PIRNR006404"/>
    </source>
</evidence>
<dbReference type="GO" id="GO:0046872">
    <property type="term" value="F:metal ion binding"/>
    <property type="evidence" value="ECO:0007669"/>
    <property type="project" value="UniProtKB-UniRule"/>
</dbReference>
<evidence type="ECO:0000256" key="1">
    <source>
        <dbReference type="ARBA" id="ARBA00004651"/>
    </source>
</evidence>
<feature type="transmembrane region" description="Helical" evidence="14">
    <location>
        <begin position="47"/>
        <end position="66"/>
    </location>
</feature>
<feature type="binding site" evidence="16">
    <location>
        <position position="71"/>
    </location>
    <ligand>
        <name>Zn(2+)</name>
        <dbReference type="ChEBI" id="CHEBI:29105"/>
        <note>catalytic</note>
    </ligand>
</feature>
<evidence type="ECO:0000256" key="2">
    <source>
        <dbReference type="ARBA" id="ARBA00007931"/>
    </source>
</evidence>
<evidence type="ECO:0000256" key="3">
    <source>
        <dbReference type="ARBA" id="ARBA00022475"/>
    </source>
</evidence>
<dbReference type="Gene3D" id="3.10.580.10">
    <property type="entry name" value="CBS-domain"/>
    <property type="match status" value="1"/>
</dbReference>
<feature type="domain" description="CBS" evidence="18">
    <location>
        <begin position="317"/>
        <end position="374"/>
    </location>
</feature>
<keyword evidence="10 14" id="KW-1133">Transmembrane helix</keyword>
<evidence type="ECO:0000256" key="8">
    <source>
        <dbReference type="ARBA" id="ARBA00022801"/>
    </source>
</evidence>
<dbReference type="PROSITE" id="PS51371">
    <property type="entry name" value="CBS"/>
    <property type="match status" value="2"/>
</dbReference>
<feature type="transmembrane region" description="Helical" evidence="14">
    <location>
        <begin position="108"/>
        <end position="134"/>
    </location>
</feature>
<dbReference type="AlphaFoldDB" id="A0A934K486"/>
<dbReference type="InterPro" id="IPR016483">
    <property type="entry name" value="UCP006404_Pept_M50_CBS"/>
</dbReference>
<dbReference type="RefSeq" id="WP_338201659.1">
    <property type="nucleotide sequence ID" value="NZ_JAEKNR010000118.1"/>
</dbReference>
<feature type="binding site" evidence="16">
    <location>
        <position position="166"/>
    </location>
    <ligand>
        <name>Zn(2+)</name>
        <dbReference type="ChEBI" id="CHEBI:29105"/>
        <note>catalytic</note>
    </ligand>
</feature>
<organism evidence="19 20">
    <name type="scientific">Candidatus Nephthysia bennettiae</name>
    <dbReference type="NCBI Taxonomy" id="3127016"/>
    <lineage>
        <taxon>Bacteria</taxon>
        <taxon>Bacillati</taxon>
        <taxon>Candidatus Dormiibacterota</taxon>
        <taxon>Candidatus Dormibacteria</taxon>
        <taxon>Candidatus Dormibacterales</taxon>
        <taxon>Candidatus Dormibacteraceae</taxon>
        <taxon>Candidatus Nephthysia</taxon>
    </lineage>
</organism>
<dbReference type="PANTHER" id="PTHR39188">
    <property type="entry name" value="MEMBRANE-ASSOCIATED ZINC METALLOPROTEASE M50B"/>
    <property type="match status" value="1"/>
</dbReference>
<keyword evidence="9 14" id="KW-0862">Zinc</keyword>
<evidence type="ECO:0000256" key="5">
    <source>
        <dbReference type="ARBA" id="ARBA00022692"/>
    </source>
</evidence>
<comment type="cofactor">
    <cofactor evidence="14 16">
        <name>Zn(2+)</name>
        <dbReference type="ChEBI" id="CHEBI:29105"/>
    </cofactor>
    <text evidence="14 16">Binds 1 zinc ion per subunit.</text>
</comment>
<evidence type="ECO:0000256" key="13">
    <source>
        <dbReference type="ARBA" id="ARBA00023136"/>
    </source>
</evidence>
<dbReference type="Proteomes" id="UP000612893">
    <property type="component" value="Unassembled WGS sequence"/>
</dbReference>
<evidence type="ECO:0000256" key="10">
    <source>
        <dbReference type="ARBA" id="ARBA00022989"/>
    </source>
</evidence>
<feature type="binding site" evidence="16">
    <location>
        <position position="67"/>
    </location>
    <ligand>
        <name>Zn(2+)</name>
        <dbReference type="ChEBI" id="CHEBI:29105"/>
        <note>catalytic</note>
    </ligand>
</feature>
<dbReference type="Pfam" id="PF00571">
    <property type="entry name" value="CBS"/>
    <property type="match status" value="1"/>
</dbReference>
<dbReference type="GO" id="GO:0006508">
    <property type="term" value="P:proteolysis"/>
    <property type="evidence" value="ECO:0007669"/>
    <property type="project" value="UniProtKB-KW"/>
</dbReference>
<comment type="subcellular location">
    <subcellularLocation>
        <location evidence="1 14">Cell membrane</location>
        <topology evidence="1 14">Multi-pass membrane protein</topology>
    </subcellularLocation>
</comment>
<reference evidence="19" key="1">
    <citation type="submission" date="2020-10" db="EMBL/GenBank/DDBJ databases">
        <title>Ca. Dormibacterota MAGs.</title>
        <authorList>
            <person name="Montgomery K."/>
        </authorList>
    </citation>
    <scope>NUCLEOTIDE SEQUENCE [LARGE SCALE GENOMIC DNA]</scope>
    <source>
        <strain evidence="19">SC8812_S17_10</strain>
    </source>
</reference>
<gene>
    <name evidence="19" type="ORF">JF922_10805</name>
</gene>
<dbReference type="PIRSF" id="PIRSF006404">
    <property type="entry name" value="UCP006404_Pept_M50_CBS"/>
    <property type="match status" value="1"/>
</dbReference>
<feature type="domain" description="CBS" evidence="18">
    <location>
        <begin position="253"/>
        <end position="310"/>
    </location>
</feature>
<dbReference type="CDD" id="cd06164">
    <property type="entry name" value="S2P-M50_SpoIVFB_CBS"/>
    <property type="match status" value="1"/>
</dbReference>
<keyword evidence="20" id="KW-1185">Reference proteome</keyword>
<dbReference type="GO" id="GO:0008237">
    <property type="term" value="F:metallopeptidase activity"/>
    <property type="evidence" value="ECO:0007669"/>
    <property type="project" value="UniProtKB-UniRule"/>
</dbReference>
<evidence type="ECO:0000256" key="16">
    <source>
        <dbReference type="PIRSR" id="PIRSR006404-2"/>
    </source>
</evidence>